<evidence type="ECO:0000313" key="6">
    <source>
        <dbReference type="EMBL" id="KAF4662915.1"/>
    </source>
</evidence>
<dbReference type="PANTHER" id="PTHR14134">
    <property type="entry name" value="E3 UBIQUITIN-PROTEIN LIGASE RAD18"/>
    <property type="match status" value="1"/>
</dbReference>
<evidence type="ECO:0000256" key="3">
    <source>
        <dbReference type="ARBA" id="ARBA00022833"/>
    </source>
</evidence>
<dbReference type="InterPro" id="IPR001841">
    <property type="entry name" value="Znf_RING"/>
</dbReference>
<dbReference type="GO" id="GO:0097505">
    <property type="term" value="C:Rad6-Rad18 complex"/>
    <property type="evidence" value="ECO:0007669"/>
    <property type="project" value="TreeGrafter"/>
</dbReference>
<organism evidence="6 7">
    <name type="scientific">Perkinsus chesapeaki</name>
    <name type="common">Clam parasite</name>
    <name type="synonym">Perkinsus andrewsi</name>
    <dbReference type="NCBI Taxonomy" id="330153"/>
    <lineage>
        <taxon>Eukaryota</taxon>
        <taxon>Sar</taxon>
        <taxon>Alveolata</taxon>
        <taxon>Perkinsozoa</taxon>
        <taxon>Perkinsea</taxon>
        <taxon>Perkinsida</taxon>
        <taxon>Perkinsidae</taxon>
        <taxon>Perkinsus</taxon>
    </lineage>
</organism>
<dbReference type="Pfam" id="PF13923">
    <property type="entry name" value="zf-C3HC4_2"/>
    <property type="match status" value="1"/>
</dbReference>
<dbReference type="OrthoDB" id="1305878at2759"/>
<comment type="caution">
    <text evidence="6">The sequence shown here is derived from an EMBL/GenBank/DDBJ whole genome shotgun (WGS) entry which is preliminary data.</text>
</comment>
<protein>
    <recommendedName>
        <fullName evidence="5">RING-type domain-containing protein</fullName>
    </recommendedName>
</protein>
<dbReference type="GO" id="GO:0061630">
    <property type="term" value="F:ubiquitin protein ligase activity"/>
    <property type="evidence" value="ECO:0007669"/>
    <property type="project" value="InterPro"/>
</dbReference>
<evidence type="ECO:0000256" key="2">
    <source>
        <dbReference type="ARBA" id="ARBA00022771"/>
    </source>
</evidence>
<name>A0A7J6LUH6_PERCH</name>
<keyword evidence="2 4" id="KW-0863">Zinc-finger</keyword>
<sequence>MFPVIGGSVLPTPSVGDSWVFINRARECKDRPYIGDTIETSRPVHKDEAVRLMPGYLIILGRPVGPKYLLGFQAIFGSASSDNTVDNNQGLSSPSTSLLRCDQNQGVSEEADTPPLHKRARLEFSGRSDNDCYRELECAICHEVMYKPVSVTPCMHTFCSSCLSVWLEKHGTCPLCRLAIGDAQLNRTVGNLIEDLIREGKIRGGRQSEYGNLAQLALVILIDYRTDKDRTSANKRDSLGLTKYSETSAGVTSVIGVAGMI</sequence>
<dbReference type="SUPFAM" id="SSF57850">
    <property type="entry name" value="RING/U-box"/>
    <property type="match status" value="1"/>
</dbReference>
<dbReference type="GO" id="GO:0006301">
    <property type="term" value="P:DNA damage tolerance"/>
    <property type="evidence" value="ECO:0007669"/>
    <property type="project" value="InterPro"/>
</dbReference>
<feature type="domain" description="RING-type" evidence="5">
    <location>
        <begin position="138"/>
        <end position="177"/>
    </location>
</feature>
<keyword evidence="3" id="KW-0862">Zinc</keyword>
<dbReference type="PROSITE" id="PS00518">
    <property type="entry name" value="ZF_RING_1"/>
    <property type="match status" value="1"/>
</dbReference>
<dbReference type="GO" id="GO:0006513">
    <property type="term" value="P:protein monoubiquitination"/>
    <property type="evidence" value="ECO:0007669"/>
    <property type="project" value="InterPro"/>
</dbReference>
<evidence type="ECO:0000256" key="1">
    <source>
        <dbReference type="ARBA" id="ARBA00022723"/>
    </source>
</evidence>
<keyword evidence="7" id="KW-1185">Reference proteome</keyword>
<evidence type="ECO:0000259" key="5">
    <source>
        <dbReference type="PROSITE" id="PS50089"/>
    </source>
</evidence>
<keyword evidence="1" id="KW-0479">Metal-binding</keyword>
<proteinExistence type="predicted"/>
<evidence type="ECO:0000256" key="4">
    <source>
        <dbReference type="PROSITE-ProRule" id="PRU00175"/>
    </source>
</evidence>
<dbReference type="AlphaFoldDB" id="A0A7J6LUH6"/>
<dbReference type="InterPro" id="IPR013083">
    <property type="entry name" value="Znf_RING/FYVE/PHD"/>
</dbReference>
<dbReference type="InterPro" id="IPR017907">
    <property type="entry name" value="Znf_RING_CS"/>
</dbReference>
<dbReference type="Gene3D" id="3.30.40.10">
    <property type="entry name" value="Zinc/RING finger domain, C3HC4 (zinc finger)"/>
    <property type="match status" value="1"/>
</dbReference>
<dbReference type="EMBL" id="JAAPAO010000332">
    <property type="protein sequence ID" value="KAF4662915.1"/>
    <property type="molecule type" value="Genomic_DNA"/>
</dbReference>
<dbReference type="PANTHER" id="PTHR14134:SF2">
    <property type="entry name" value="E3 UBIQUITIN-PROTEIN LIGASE RAD18"/>
    <property type="match status" value="1"/>
</dbReference>
<dbReference type="Proteomes" id="UP000591131">
    <property type="component" value="Unassembled WGS sequence"/>
</dbReference>
<dbReference type="GO" id="GO:0005634">
    <property type="term" value="C:nucleus"/>
    <property type="evidence" value="ECO:0007669"/>
    <property type="project" value="TreeGrafter"/>
</dbReference>
<dbReference type="GO" id="GO:0008270">
    <property type="term" value="F:zinc ion binding"/>
    <property type="evidence" value="ECO:0007669"/>
    <property type="project" value="UniProtKB-KW"/>
</dbReference>
<dbReference type="PROSITE" id="PS50089">
    <property type="entry name" value="ZF_RING_2"/>
    <property type="match status" value="1"/>
</dbReference>
<dbReference type="SMART" id="SM00184">
    <property type="entry name" value="RING"/>
    <property type="match status" value="1"/>
</dbReference>
<dbReference type="GO" id="GO:0003697">
    <property type="term" value="F:single-stranded DNA binding"/>
    <property type="evidence" value="ECO:0007669"/>
    <property type="project" value="InterPro"/>
</dbReference>
<evidence type="ECO:0000313" key="7">
    <source>
        <dbReference type="Proteomes" id="UP000591131"/>
    </source>
</evidence>
<reference evidence="6 7" key="1">
    <citation type="submission" date="2020-04" db="EMBL/GenBank/DDBJ databases">
        <title>Perkinsus chesapeaki whole genome sequence.</title>
        <authorList>
            <person name="Bogema D.R."/>
        </authorList>
    </citation>
    <scope>NUCLEOTIDE SEQUENCE [LARGE SCALE GENOMIC DNA]</scope>
    <source>
        <strain evidence="6">ATCC PRA-425</strain>
    </source>
</reference>
<dbReference type="InterPro" id="IPR039577">
    <property type="entry name" value="Rad18"/>
</dbReference>
<accession>A0A7J6LUH6</accession>
<gene>
    <name evidence="6" type="ORF">FOL47_006004</name>
</gene>